<feature type="transmembrane region" description="Helical" evidence="1">
    <location>
        <begin position="79"/>
        <end position="96"/>
    </location>
</feature>
<evidence type="ECO:0000313" key="3">
    <source>
        <dbReference type="Proteomes" id="UP001152747"/>
    </source>
</evidence>
<comment type="caution">
    <text evidence="2">The sequence shown here is derived from an EMBL/GenBank/DDBJ whole genome shotgun (WGS) entry which is preliminary data.</text>
</comment>
<dbReference type="OrthoDB" id="5780548at2759"/>
<keyword evidence="1" id="KW-0812">Transmembrane</keyword>
<feature type="transmembrane region" description="Helical" evidence="1">
    <location>
        <begin position="226"/>
        <end position="249"/>
    </location>
</feature>
<proteinExistence type="predicted"/>
<gene>
    <name evidence="2" type="ORF">CAMP_LOCUS18771</name>
</gene>
<name>A0A9P1J735_9PELO</name>
<sequence length="346" mass="40398">MLKPHFLSNYSERILYDDVDVMIDDIENEIHPGLTRNSFVALYYLLNNMIGISGSLFYTGFLFAMLYRKSTFGYCDKLMMLYLIYQILTFSSNIILQKMSFRVGNYEYYAIQTYQMIPSSLANTLDHFLRIQYVLYWYLISAILVFRMLTFSTQNVKIHRLFHIYFIPFSAFTIMLFLFGSAAQLEIVMLGVTFIIWCTHRRHMVAHLYSLGLSRRDILNSKKMNVMYSLQLIFSIFFNFVKYGSVYTINASLRTQARQDVYTLYWDQFFNSIICLMSVFNACIFLWATKDYFNGKPKQTNVLPITATYNLTAGNFSRRPSTVSTYSISASPVPSISPVNPNMLHP</sequence>
<feature type="transmembrane region" description="Helical" evidence="1">
    <location>
        <begin position="161"/>
        <end position="181"/>
    </location>
</feature>
<evidence type="ECO:0000256" key="1">
    <source>
        <dbReference type="SAM" id="Phobius"/>
    </source>
</evidence>
<dbReference type="EMBL" id="CANHGI010000006">
    <property type="protein sequence ID" value="CAI5456134.1"/>
    <property type="molecule type" value="Genomic_DNA"/>
</dbReference>
<reference evidence="2" key="1">
    <citation type="submission" date="2022-11" db="EMBL/GenBank/DDBJ databases">
        <authorList>
            <person name="Kikuchi T."/>
        </authorList>
    </citation>
    <scope>NUCLEOTIDE SEQUENCE</scope>
    <source>
        <strain evidence="2">PS1010</strain>
    </source>
</reference>
<organism evidence="2 3">
    <name type="scientific">Caenorhabditis angaria</name>
    <dbReference type="NCBI Taxonomy" id="860376"/>
    <lineage>
        <taxon>Eukaryota</taxon>
        <taxon>Metazoa</taxon>
        <taxon>Ecdysozoa</taxon>
        <taxon>Nematoda</taxon>
        <taxon>Chromadorea</taxon>
        <taxon>Rhabditida</taxon>
        <taxon>Rhabditina</taxon>
        <taxon>Rhabditomorpha</taxon>
        <taxon>Rhabditoidea</taxon>
        <taxon>Rhabditidae</taxon>
        <taxon>Peloderinae</taxon>
        <taxon>Caenorhabditis</taxon>
    </lineage>
</organism>
<evidence type="ECO:0000313" key="2">
    <source>
        <dbReference type="EMBL" id="CAI5456134.1"/>
    </source>
</evidence>
<keyword evidence="1" id="KW-0472">Membrane</keyword>
<dbReference type="Proteomes" id="UP001152747">
    <property type="component" value="Unassembled WGS sequence"/>
</dbReference>
<feature type="transmembrane region" description="Helical" evidence="1">
    <location>
        <begin position="41"/>
        <end position="67"/>
    </location>
</feature>
<keyword evidence="3" id="KW-1185">Reference proteome</keyword>
<accession>A0A9P1J735</accession>
<protein>
    <submittedName>
        <fullName evidence="2">Uncharacterized protein</fullName>
    </submittedName>
</protein>
<keyword evidence="1" id="KW-1133">Transmembrane helix</keyword>
<feature type="transmembrane region" description="Helical" evidence="1">
    <location>
        <begin position="269"/>
        <end position="288"/>
    </location>
</feature>
<dbReference type="AlphaFoldDB" id="A0A9P1J735"/>
<feature type="transmembrane region" description="Helical" evidence="1">
    <location>
        <begin position="131"/>
        <end position="149"/>
    </location>
</feature>